<dbReference type="RefSeq" id="WP_122192126.1">
    <property type="nucleotide sequence ID" value="NZ_RFFH01000033.1"/>
</dbReference>
<evidence type="ECO:0000313" key="3">
    <source>
        <dbReference type="Proteomes" id="UP000279275"/>
    </source>
</evidence>
<dbReference type="AlphaFoldDB" id="A0A3M2KTC8"/>
<comment type="caution">
    <text evidence="2">The sequence shown here is derived from an EMBL/GenBank/DDBJ whole genome shotgun (WGS) entry which is preliminary data.</text>
</comment>
<feature type="chain" id="PRO_5018203769" description="DUF3558 domain-containing protein" evidence="1">
    <location>
        <begin position="27"/>
        <end position="164"/>
    </location>
</feature>
<name>A0A3M2KTC8_9NOCA</name>
<accession>A0A3M2KTC8</accession>
<reference evidence="2 3" key="1">
    <citation type="submission" date="2018-10" db="EMBL/GenBank/DDBJ databases">
        <title>Isolation from cow dung.</title>
        <authorList>
            <person name="Ling L."/>
        </authorList>
    </citation>
    <scope>NUCLEOTIDE SEQUENCE [LARGE SCALE GENOMIC DNA]</scope>
    <source>
        <strain evidence="2 3">NEAU-LL90</strain>
    </source>
</reference>
<keyword evidence="1" id="KW-0732">Signal</keyword>
<evidence type="ECO:0008006" key="4">
    <source>
        <dbReference type="Google" id="ProtNLM"/>
    </source>
</evidence>
<evidence type="ECO:0000256" key="1">
    <source>
        <dbReference type="SAM" id="SignalP"/>
    </source>
</evidence>
<evidence type="ECO:0000313" key="2">
    <source>
        <dbReference type="EMBL" id="RMI27720.1"/>
    </source>
</evidence>
<proteinExistence type="predicted"/>
<protein>
    <recommendedName>
        <fullName evidence="4">DUF3558 domain-containing protein</fullName>
    </recommendedName>
</protein>
<organism evidence="2 3">
    <name type="scientific">Nocardia stercoris</name>
    <dbReference type="NCBI Taxonomy" id="2483361"/>
    <lineage>
        <taxon>Bacteria</taxon>
        <taxon>Bacillati</taxon>
        <taxon>Actinomycetota</taxon>
        <taxon>Actinomycetes</taxon>
        <taxon>Mycobacteriales</taxon>
        <taxon>Nocardiaceae</taxon>
        <taxon>Nocardia</taxon>
    </lineage>
</organism>
<dbReference type="Proteomes" id="UP000279275">
    <property type="component" value="Unassembled WGS sequence"/>
</dbReference>
<sequence length="164" mass="16732">MIAKRIAATLGTVAVAGVLSAGVAHADVPAFDTPFLDPGCLCAGLLPGPVLTHQLPGDEGTLIIGNPSGIGGGAALQYIVLPSNRVPITAIGEMREQQTGIPVQYTTYRGRPAVTVAPQQHDDHYQADTAFIDGNHLVVMYGGGATPEDAAAALANLAATLQII</sequence>
<feature type="signal peptide" evidence="1">
    <location>
        <begin position="1"/>
        <end position="26"/>
    </location>
</feature>
<gene>
    <name evidence="2" type="ORF">EBN03_33160</name>
</gene>
<dbReference type="EMBL" id="RFFH01000033">
    <property type="protein sequence ID" value="RMI27720.1"/>
    <property type="molecule type" value="Genomic_DNA"/>
</dbReference>
<keyword evidence="3" id="KW-1185">Reference proteome</keyword>